<reference evidence="1" key="2">
    <citation type="submission" date="2023-05" db="EMBL/GenBank/DDBJ databases">
        <authorList>
            <consortium name="Lawrence Berkeley National Laboratory"/>
            <person name="Steindorff A."/>
            <person name="Hensen N."/>
            <person name="Bonometti L."/>
            <person name="Westerberg I."/>
            <person name="Brannstrom I.O."/>
            <person name="Guillou S."/>
            <person name="Cros-Aarteil S."/>
            <person name="Calhoun S."/>
            <person name="Haridas S."/>
            <person name="Kuo A."/>
            <person name="Mondo S."/>
            <person name="Pangilinan J."/>
            <person name="Riley R."/>
            <person name="Labutti K."/>
            <person name="Andreopoulos B."/>
            <person name="Lipzen A."/>
            <person name="Chen C."/>
            <person name="Yanf M."/>
            <person name="Daum C."/>
            <person name="Ng V."/>
            <person name="Clum A."/>
            <person name="Ohm R."/>
            <person name="Martin F."/>
            <person name="Silar P."/>
            <person name="Natvig D."/>
            <person name="Lalanne C."/>
            <person name="Gautier V."/>
            <person name="Ament-Velasquez S.L."/>
            <person name="Kruys A."/>
            <person name="Hutchinson M.I."/>
            <person name="Powell A.J."/>
            <person name="Barry K."/>
            <person name="Miller A.N."/>
            <person name="Grigoriev I.V."/>
            <person name="Debuchy R."/>
            <person name="Gladieux P."/>
            <person name="Thoren M.H."/>
            <person name="Johannesson H."/>
        </authorList>
    </citation>
    <scope>NUCLEOTIDE SEQUENCE</scope>
    <source>
        <strain evidence="1">CBS 508.74</strain>
    </source>
</reference>
<dbReference type="RefSeq" id="XP_064665015.1">
    <property type="nucleotide sequence ID" value="XM_064809891.1"/>
</dbReference>
<dbReference type="EMBL" id="MU853373">
    <property type="protein sequence ID" value="KAK4107445.1"/>
    <property type="molecule type" value="Genomic_DNA"/>
</dbReference>
<proteinExistence type="predicted"/>
<dbReference type="AlphaFoldDB" id="A0AAN6QC30"/>
<name>A0AAN6QC30_9PEZI</name>
<evidence type="ECO:0000313" key="2">
    <source>
        <dbReference type="Proteomes" id="UP001302812"/>
    </source>
</evidence>
<protein>
    <submittedName>
        <fullName evidence="1">Uncharacterized protein</fullName>
    </submittedName>
</protein>
<comment type="caution">
    <text evidence="1">The sequence shown here is derived from an EMBL/GenBank/DDBJ whole genome shotgun (WGS) entry which is preliminary data.</text>
</comment>
<reference evidence="1" key="1">
    <citation type="journal article" date="2023" name="Mol. Phylogenet. Evol.">
        <title>Genome-scale phylogeny and comparative genomics of the fungal order Sordariales.</title>
        <authorList>
            <person name="Hensen N."/>
            <person name="Bonometti L."/>
            <person name="Westerberg I."/>
            <person name="Brannstrom I.O."/>
            <person name="Guillou S."/>
            <person name="Cros-Aarteil S."/>
            <person name="Calhoun S."/>
            <person name="Haridas S."/>
            <person name="Kuo A."/>
            <person name="Mondo S."/>
            <person name="Pangilinan J."/>
            <person name="Riley R."/>
            <person name="LaButti K."/>
            <person name="Andreopoulos B."/>
            <person name="Lipzen A."/>
            <person name="Chen C."/>
            <person name="Yan M."/>
            <person name="Daum C."/>
            <person name="Ng V."/>
            <person name="Clum A."/>
            <person name="Steindorff A."/>
            <person name="Ohm R.A."/>
            <person name="Martin F."/>
            <person name="Silar P."/>
            <person name="Natvig D.O."/>
            <person name="Lalanne C."/>
            <person name="Gautier V."/>
            <person name="Ament-Velasquez S.L."/>
            <person name="Kruys A."/>
            <person name="Hutchinson M.I."/>
            <person name="Powell A.J."/>
            <person name="Barry K."/>
            <person name="Miller A.N."/>
            <person name="Grigoriev I.V."/>
            <person name="Debuchy R."/>
            <person name="Gladieux P."/>
            <person name="Hiltunen Thoren M."/>
            <person name="Johannesson H."/>
        </authorList>
    </citation>
    <scope>NUCLEOTIDE SEQUENCE</scope>
    <source>
        <strain evidence="1">CBS 508.74</strain>
    </source>
</reference>
<accession>A0AAN6QC30</accession>
<sequence length="271" mass="30638">MMRPELVQNPVHDLLICNCIDGVLAISHTIFFLHTEPVQEVARTYSRVLNCLAFLRSDATTKELAWLAKRKHTNSILWMLAEPTLPSKRWSFIQILAIGATEAVVAIKTRASEYIELRRALPLCLQDIQKEAEDKGEIPRLTSTEDITSCGCRVSSFPEGIVKGDDGGWKVANREELPASFITVKASANQMLWLSQYPSFSPVLRALRERFGPAEIEIPHVLALDAAVNIGTFRQTLYDWLNGVDIFIYEFEHMLVEGVETRYPCQQSMQT</sequence>
<dbReference type="GeneID" id="89934015"/>
<organism evidence="1 2">
    <name type="scientific">Canariomyces notabilis</name>
    <dbReference type="NCBI Taxonomy" id="2074819"/>
    <lineage>
        <taxon>Eukaryota</taxon>
        <taxon>Fungi</taxon>
        <taxon>Dikarya</taxon>
        <taxon>Ascomycota</taxon>
        <taxon>Pezizomycotina</taxon>
        <taxon>Sordariomycetes</taxon>
        <taxon>Sordariomycetidae</taxon>
        <taxon>Sordariales</taxon>
        <taxon>Chaetomiaceae</taxon>
        <taxon>Canariomyces</taxon>
    </lineage>
</organism>
<dbReference type="Proteomes" id="UP001302812">
    <property type="component" value="Unassembled WGS sequence"/>
</dbReference>
<evidence type="ECO:0000313" key="1">
    <source>
        <dbReference type="EMBL" id="KAK4107445.1"/>
    </source>
</evidence>
<keyword evidence="2" id="KW-1185">Reference proteome</keyword>
<gene>
    <name evidence="1" type="ORF">N656DRAFT_509543</name>
</gene>